<feature type="domain" description="Thioesterase" evidence="8">
    <location>
        <begin position="43"/>
        <end position="116"/>
    </location>
</feature>
<dbReference type="NCBIfam" id="TIGR00369">
    <property type="entry name" value="unchar_dom_1"/>
    <property type="match status" value="1"/>
</dbReference>
<dbReference type="Gene3D" id="3.10.129.10">
    <property type="entry name" value="Hotdog Thioesterase"/>
    <property type="match status" value="1"/>
</dbReference>
<dbReference type="Pfam" id="PF03061">
    <property type="entry name" value="4HBT"/>
    <property type="match status" value="1"/>
</dbReference>
<gene>
    <name evidence="9" type="ORF">DWV00_07220</name>
</gene>
<organism evidence="9 10">
    <name type="scientific">Trinickia dinghuensis</name>
    <dbReference type="NCBI Taxonomy" id="2291023"/>
    <lineage>
        <taxon>Bacteria</taxon>
        <taxon>Pseudomonadati</taxon>
        <taxon>Pseudomonadota</taxon>
        <taxon>Betaproteobacteria</taxon>
        <taxon>Burkholderiales</taxon>
        <taxon>Burkholderiaceae</taxon>
        <taxon>Trinickia</taxon>
    </lineage>
</organism>
<comment type="catalytic activity">
    <reaction evidence="3">
        <text>a long-chain fatty acyl-CoA + H2O = a long-chain fatty acid + CoA + H(+)</text>
        <dbReference type="Rhea" id="RHEA:67680"/>
        <dbReference type="ChEBI" id="CHEBI:15377"/>
        <dbReference type="ChEBI" id="CHEBI:15378"/>
        <dbReference type="ChEBI" id="CHEBI:57287"/>
        <dbReference type="ChEBI" id="CHEBI:57560"/>
        <dbReference type="ChEBI" id="CHEBI:83139"/>
    </reaction>
</comment>
<dbReference type="InterPro" id="IPR006683">
    <property type="entry name" value="Thioestr_dom"/>
</dbReference>
<evidence type="ECO:0000256" key="6">
    <source>
        <dbReference type="ARBA" id="ARBA00040062"/>
    </source>
</evidence>
<evidence type="ECO:0000256" key="7">
    <source>
        <dbReference type="ARBA" id="ARBA00048062"/>
    </source>
</evidence>
<dbReference type="EMBL" id="QRGA01000004">
    <property type="protein sequence ID" value="RDU99449.1"/>
    <property type="molecule type" value="Genomic_DNA"/>
</dbReference>
<dbReference type="SUPFAM" id="SSF54637">
    <property type="entry name" value="Thioesterase/thiol ester dehydrase-isomerase"/>
    <property type="match status" value="1"/>
</dbReference>
<dbReference type="RefSeq" id="WP_115532896.1">
    <property type="nucleotide sequence ID" value="NZ_QRGA01000004.1"/>
</dbReference>
<dbReference type="InterPro" id="IPR029069">
    <property type="entry name" value="HotDog_dom_sf"/>
</dbReference>
<dbReference type="PANTHER" id="PTHR43240:SF20">
    <property type="entry name" value="MEDIUM_LONG-CHAIN ACYL-COA THIOESTERASE YIGI"/>
    <property type="match status" value="1"/>
</dbReference>
<evidence type="ECO:0000256" key="2">
    <source>
        <dbReference type="ARBA" id="ARBA00035880"/>
    </source>
</evidence>
<comment type="similarity">
    <text evidence="4">Belongs to the YigI thioesterase family.</text>
</comment>
<comment type="caution">
    <text evidence="9">The sequence shown here is derived from an EMBL/GenBank/DDBJ whole genome shotgun (WGS) entry which is preliminary data.</text>
</comment>
<dbReference type="AlphaFoldDB" id="A0A3D8K2H5"/>
<dbReference type="Proteomes" id="UP000256838">
    <property type="component" value="Unassembled WGS sequence"/>
</dbReference>
<evidence type="ECO:0000256" key="3">
    <source>
        <dbReference type="ARBA" id="ARBA00036002"/>
    </source>
</evidence>
<accession>A0A3D8K2H5</accession>
<evidence type="ECO:0000256" key="1">
    <source>
        <dbReference type="ARBA" id="ARBA00022801"/>
    </source>
</evidence>
<dbReference type="PANTHER" id="PTHR43240">
    <property type="entry name" value="1,4-DIHYDROXY-2-NAPHTHOYL-COA THIOESTERASE 1"/>
    <property type="match status" value="1"/>
</dbReference>
<evidence type="ECO:0000256" key="4">
    <source>
        <dbReference type="ARBA" id="ARBA00038381"/>
    </source>
</evidence>
<dbReference type="GO" id="GO:0047617">
    <property type="term" value="F:fatty acyl-CoA hydrolase activity"/>
    <property type="evidence" value="ECO:0007669"/>
    <property type="project" value="UniProtKB-EC"/>
</dbReference>
<sequence>MIRHELDNPFLEALGATLTEWRDGFAEIAMPISATHLNRQRVLQGGAVATLLDAACGYAGLHSDSGEAVHGFTLSLTINYLDRGIGHQVTARGILERKGKSIYFCRGEAWVDGRILIATAQGTFKYAR</sequence>
<dbReference type="CDD" id="cd03443">
    <property type="entry name" value="PaaI_thioesterase"/>
    <property type="match status" value="1"/>
</dbReference>
<proteinExistence type="inferred from homology"/>
<dbReference type="EC" id="3.1.2.20" evidence="5"/>
<evidence type="ECO:0000256" key="5">
    <source>
        <dbReference type="ARBA" id="ARBA00038894"/>
    </source>
</evidence>
<name>A0A3D8K2H5_9BURK</name>
<evidence type="ECO:0000313" key="9">
    <source>
        <dbReference type="EMBL" id="RDU99449.1"/>
    </source>
</evidence>
<keyword evidence="10" id="KW-1185">Reference proteome</keyword>
<evidence type="ECO:0000259" key="8">
    <source>
        <dbReference type="Pfam" id="PF03061"/>
    </source>
</evidence>
<comment type="catalytic activity">
    <reaction evidence="7">
        <text>a medium-chain fatty acyl-CoA + H2O = a medium-chain fatty acid + CoA + H(+)</text>
        <dbReference type="Rhea" id="RHEA:68184"/>
        <dbReference type="ChEBI" id="CHEBI:15377"/>
        <dbReference type="ChEBI" id="CHEBI:15378"/>
        <dbReference type="ChEBI" id="CHEBI:57287"/>
        <dbReference type="ChEBI" id="CHEBI:59558"/>
        <dbReference type="ChEBI" id="CHEBI:90546"/>
    </reaction>
</comment>
<evidence type="ECO:0000313" key="10">
    <source>
        <dbReference type="Proteomes" id="UP000256838"/>
    </source>
</evidence>
<dbReference type="InterPro" id="IPR003736">
    <property type="entry name" value="PAAI_dom"/>
</dbReference>
<protein>
    <recommendedName>
        <fullName evidence="6">Medium/long-chain acyl-CoA thioesterase YigI</fullName>
        <ecNumber evidence="5">3.1.2.20</ecNumber>
    </recommendedName>
</protein>
<dbReference type="OrthoDB" id="8851832at2"/>
<reference evidence="9 10" key="1">
    <citation type="submission" date="2018-08" db="EMBL/GenBank/DDBJ databases">
        <title>Paraburkholderia sp. DHOM06 isolated from forest soil.</title>
        <authorList>
            <person name="Gao Z.-H."/>
            <person name="Qiu L.-H."/>
        </authorList>
    </citation>
    <scope>NUCLEOTIDE SEQUENCE [LARGE SCALE GENOMIC DNA]</scope>
    <source>
        <strain evidence="9 10">DHOM06</strain>
    </source>
</reference>
<comment type="catalytic activity">
    <reaction evidence="2">
        <text>a fatty acyl-CoA + H2O = a fatty acid + CoA + H(+)</text>
        <dbReference type="Rhea" id="RHEA:16781"/>
        <dbReference type="ChEBI" id="CHEBI:15377"/>
        <dbReference type="ChEBI" id="CHEBI:15378"/>
        <dbReference type="ChEBI" id="CHEBI:28868"/>
        <dbReference type="ChEBI" id="CHEBI:57287"/>
        <dbReference type="ChEBI" id="CHEBI:77636"/>
        <dbReference type="EC" id="3.1.2.20"/>
    </reaction>
</comment>
<keyword evidence="1" id="KW-0378">Hydrolase</keyword>